<sequence length="99" mass="10006">MVAVFCGKVLRGERPVIYGDGTQTRDYVHVADVAAAFLAAADLPQAGVWNIGTGVETGILTLAEVIGRRRAGASRRSSPPPGPGSGGGGGPPPPPTSDR</sequence>
<dbReference type="Gene3D" id="3.40.50.720">
    <property type="entry name" value="NAD(P)-binding Rossmann-like Domain"/>
    <property type="match status" value="1"/>
</dbReference>
<name>A0A8J3LVU1_9ACTN</name>
<evidence type="ECO:0000259" key="2">
    <source>
        <dbReference type="Pfam" id="PF01370"/>
    </source>
</evidence>
<gene>
    <name evidence="3" type="ORF">Pka01_05700</name>
</gene>
<organism evidence="3 4">
    <name type="scientific">Planotetraspora kaengkrachanensis</name>
    <dbReference type="NCBI Taxonomy" id="575193"/>
    <lineage>
        <taxon>Bacteria</taxon>
        <taxon>Bacillati</taxon>
        <taxon>Actinomycetota</taxon>
        <taxon>Actinomycetes</taxon>
        <taxon>Streptosporangiales</taxon>
        <taxon>Streptosporangiaceae</taxon>
        <taxon>Planotetraspora</taxon>
    </lineage>
</organism>
<evidence type="ECO:0000313" key="3">
    <source>
        <dbReference type="EMBL" id="GIG77443.1"/>
    </source>
</evidence>
<feature type="compositionally biased region" description="Pro residues" evidence="1">
    <location>
        <begin position="90"/>
        <end position="99"/>
    </location>
</feature>
<dbReference type="InterPro" id="IPR001509">
    <property type="entry name" value="Epimerase_deHydtase"/>
</dbReference>
<keyword evidence="4" id="KW-1185">Reference proteome</keyword>
<evidence type="ECO:0000313" key="4">
    <source>
        <dbReference type="Proteomes" id="UP000630097"/>
    </source>
</evidence>
<comment type="caution">
    <text evidence="3">The sequence shown here is derived from an EMBL/GenBank/DDBJ whole genome shotgun (WGS) entry which is preliminary data.</text>
</comment>
<dbReference type="Pfam" id="PF01370">
    <property type="entry name" value="Epimerase"/>
    <property type="match status" value="1"/>
</dbReference>
<accession>A0A8J3LVU1</accession>
<dbReference type="InterPro" id="IPR036291">
    <property type="entry name" value="NAD(P)-bd_dom_sf"/>
</dbReference>
<feature type="domain" description="NAD-dependent epimerase/dehydratase" evidence="2">
    <location>
        <begin position="5"/>
        <end position="52"/>
    </location>
</feature>
<dbReference type="Proteomes" id="UP000630097">
    <property type="component" value="Unassembled WGS sequence"/>
</dbReference>
<dbReference type="AlphaFoldDB" id="A0A8J3LVU1"/>
<reference evidence="3 4" key="1">
    <citation type="submission" date="2021-01" db="EMBL/GenBank/DDBJ databases">
        <title>Whole genome shotgun sequence of Planotetraspora kaengkrachanensis NBRC 104272.</title>
        <authorList>
            <person name="Komaki H."/>
            <person name="Tamura T."/>
        </authorList>
    </citation>
    <scope>NUCLEOTIDE SEQUENCE [LARGE SCALE GENOMIC DNA]</scope>
    <source>
        <strain evidence="3 4">NBRC 104272</strain>
    </source>
</reference>
<dbReference type="Gene3D" id="3.90.25.10">
    <property type="entry name" value="UDP-galactose 4-epimerase, domain 1"/>
    <property type="match status" value="1"/>
</dbReference>
<proteinExistence type="predicted"/>
<dbReference type="SUPFAM" id="SSF51735">
    <property type="entry name" value="NAD(P)-binding Rossmann-fold domains"/>
    <property type="match status" value="1"/>
</dbReference>
<protein>
    <recommendedName>
        <fullName evidence="2">NAD-dependent epimerase/dehydratase domain-containing protein</fullName>
    </recommendedName>
</protein>
<evidence type="ECO:0000256" key="1">
    <source>
        <dbReference type="SAM" id="MobiDB-lite"/>
    </source>
</evidence>
<dbReference type="EMBL" id="BONV01000002">
    <property type="protein sequence ID" value="GIG77443.1"/>
    <property type="molecule type" value="Genomic_DNA"/>
</dbReference>
<feature type="region of interest" description="Disordered" evidence="1">
    <location>
        <begin position="69"/>
        <end position="99"/>
    </location>
</feature>